<name>M0IUY6_HALVA</name>
<accession>M0IUY6</accession>
<evidence type="ECO:0000313" key="1">
    <source>
        <dbReference type="EMBL" id="EMA00647.1"/>
    </source>
</evidence>
<organism evidence="1 2">
    <name type="scientific">Haloarcula vallismortis ATCC 29715</name>
    <dbReference type="NCBI Taxonomy" id="662477"/>
    <lineage>
        <taxon>Archaea</taxon>
        <taxon>Methanobacteriati</taxon>
        <taxon>Methanobacteriota</taxon>
        <taxon>Stenosarchaea group</taxon>
        <taxon>Halobacteria</taxon>
        <taxon>Halobacteriales</taxon>
        <taxon>Haloarculaceae</taxon>
        <taxon>Haloarcula</taxon>
    </lineage>
</organism>
<sequence length="36" mass="4155">MSAEQNPVKKFLGDVDTSIKNSEFVDWYPISKKRVP</sequence>
<dbReference type="AlphaFoldDB" id="M0IUY6"/>
<proteinExistence type="predicted"/>
<evidence type="ECO:0000313" key="2">
    <source>
        <dbReference type="Proteomes" id="UP000011534"/>
    </source>
</evidence>
<dbReference type="Proteomes" id="UP000011534">
    <property type="component" value="Unassembled WGS sequence"/>
</dbReference>
<protein>
    <submittedName>
        <fullName evidence="1">Multi-copper enzyme maturation ABC transporter permease</fullName>
    </submittedName>
</protein>
<gene>
    <name evidence="1" type="ORF">C437_17642</name>
</gene>
<dbReference type="EMBL" id="AOLQ01000069">
    <property type="protein sequence ID" value="EMA00647.1"/>
    <property type="molecule type" value="Genomic_DNA"/>
</dbReference>
<keyword evidence="2" id="KW-1185">Reference proteome</keyword>
<reference evidence="1 2" key="1">
    <citation type="journal article" date="2014" name="PLoS Genet.">
        <title>Phylogenetically driven sequencing of extremely halophilic archaea reveals strategies for static and dynamic osmo-response.</title>
        <authorList>
            <person name="Becker E.A."/>
            <person name="Seitzer P.M."/>
            <person name="Tritt A."/>
            <person name="Larsen D."/>
            <person name="Krusor M."/>
            <person name="Yao A.I."/>
            <person name="Wu D."/>
            <person name="Madern D."/>
            <person name="Eisen J.A."/>
            <person name="Darling A.E."/>
            <person name="Facciotti M.T."/>
        </authorList>
    </citation>
    <scope>NUCLEOTIDE SEQUENCE [LARGE SCALE GENOMIC DNA]</scope>
    <source>
        <strain evidence="1 2">ATCC 29715</strain>
    </source>
</reference>
<comment type="caution">
    <text evidence="1">The sequence shown here is derived from an EMBL/GenBank/DDBJ whole genome shotgun (WGS) entry which is preliminary data.</text>
</comment>